<feature type="compositionally biased region" description="Polar residues" evidence="1">
    <location>
        <begin position="1103"/>
        <end position="1133"/>
    </location>
</feature>
<feature type="compositionally biased region" description="Basic residues" evidence="1">
    <location>
        <begin position="1358"/>
        <end position="1371"/>
    </location>
</feature>
<evidence type="ECO:0008006" key="4">
    <source>
        <dbReference type="Google" id="ProtNLM"/>
    </source>
</evidence>
<feature type="compositionally biased region" description="Polar residues" evidence="1">
    <location>
        <begin position="1293"/>
        <end position="1304"/>
    </location>
</feature>
<feature type="region of interest" description="Disordered" evidence="1">
    <location>
        <begin position="34"/>
        <end position="298"/>
    </location>
</feature>
<feature type="compositionally biased region" description="Basic and acidic residues" evidence="1">
    <location>
        <begin position="1374"/>
        <end position="1390"/>
    </location>
</feature>
<evidence type="ECO:0000256" key="1">
    <source>
        <dbReference type="SAM" id="MobiDB-lite"/>
    </source>
</evidence>
<dbReference type="PANTHER" id="PTHR34805">
    <property type="entry name" value="PROTEIN MODIFIER OF SNC1 1"/>
    <property type="match status" value="1"/>
</dbReference>
<feature type="compositionally biased region" description="Polar residues" evidence="1">
    <location>
        <begin position="57"/>
        <end position="77"/>
    </location>
</feature>
<feature type="region of interest" description="Disordered" evidence="1">
    <location>
        <begin position="599"/>
        <end position="638"/>
    </location>
</feature>
<dbReference type="STRING" id="180498.A0A067K4B6"/>
<evidence type="ECO:0000313" key="3">
    <source>
        <dbReference type="Proteomes" id="UP000027138"/>
    </source>
</evidence>
<feature type="compositionally biased region" description="Low complexity" evidence="1">
    <location>
        <begin position="1033"/>
        <end position="1042"/>
    </location>
</feature>
<feature type="compositionally biased region" description="Basic and acidic residues" evidence="1">
    <location>
        <begin position="255"/>
        <end position="276"/>
    </location>
</feature>
<feature type="compositionally biased region" description="Basic and acidic residues" evidence="1">
    <location>
        <begin position="761"/>
        <end position="801"/>
    </location>
</feature>
<feature type="compositionally biased region" description="Polar residues" evidence="1">
    <location>
        <begin position="1419"/>
        <end position="1443"/>
    </location>
</feature>
<accession>A0A067K4B6</accession>
<feature type="compositionally biased region" description="Polar residues" evidence="1">
    <location>
        <begin position="118"/>
        <end position="138"/>
    </location>
</feature>
<protein>
    <recommendedName>
        <fullName evidence="4">BAT2 N-terminal domain-containing protein</fullName>
    </recommendedName>
</protein>
<name>A0A067K4B6_JATCU</name>
<dbReference type="OrthoDB" id="1939715at2759"/>
<feature type="compositionally biased region" description="Basic and acidic residues" evidence="1">
    <location>
        <begin position="1408"/>
        <end position="1418"/>
    </location>
</feature>
<feature type="compositionally biased region" description="Basic and acidic residues" evidence="1">
    <location>
        <begin position="200"/>
        <end position="213"/>
    </location>
</feature>
<feature type="compositionally biased region" description="Pro residues" evidence="1">
    <location>
        <begin position="337"/>
        <end position="354"/>
    </location>
</feature>
<sequence>MTSSMLTGERRWASARRSGMTVLGKVAVPKPINLPSQRLENHGLDPNVEIVPKGTHSWGSKSPSSTSNAWGSSSLSPNADGGTGSPSHLNGRPSSGGSGTRPSTAGSDRARDPISNAWGPNSRPSSSSGALTSNQTSHAALRPRSAETRPGSSHLSRFAETLSDNSVAWGAPGTTEKLGVTSSKNDGFSLTSGDFPTLGSEKDNSLKKAESQDHGLSGRPGSSSARLASVEERVEDCAGDTSLHANVKSGPGGPWRREDSVYGEDGGRSNVEKWHVDPQPYPNSSVPPQHYDSWHGPPVNNHPGGVWYRGPPGGPPFGSPVTPGGFPMEPFPYYRPQIPPPALANPQPVPPPGAGPRGPHPKNGDMYRPHMHDAYIRPSMPMRPGFYPGPVPYENYYGPPMGYCNSGERDVPFMGMAMGPSAFNRYPGQNVPDPGNSHGRTGGYGPSSKALVLEQVEVLHTQDTRGPYKVLMKQHDSWEGKDEEKKWDDTIKTNAPYPLKGEDPRKSLRENNLRADSKKDDESDARRMTLGEEASSVVIDNRVVPVGKVKSPEIGGRNLSASDDSSVKKLELVTSTSAEALAAPKDSTLIQKIEGLNAKARASDGRQDAKSVFGREEQKNKLQVGSHSTNETDIVSLSHEKTNPSGIVYSVPLEDHFSAGDKSLGSTVLTGSTAISRRSTHGTHVRADHRGKGRFNTPEADGWRKKSQVVDPHSAVSSGHYEISSVHGQDHKSAEDTQNSVPHPSGKDDAESILPVSDPSDSQRAKMRELAKRLKQREKEEEERTREQRAKALAKLEELNRRTQAGDGATQKFESVPTGTIQNRLEESLDLPQQTMVTSKSGVPNSLSGFNQNTVAQSREKLEAIPSGAMQNRREESMSAGPPTVVASKSGALSSVLGSSPSMVAQSRESSVNGFEKFSSMASNVPAETPKIACNETVVVHEQSKPFQQDVNNAIAVQRSSTPRVHDSSVSKQKRMNYRQKQNSSLEKNSNEKLAASSAAEASKSHTDMASDATISPEHVADEIASNSESNLPSDPSVTVDSSVHHRRKNRNGKNKYKDELSAAETLPSVIPNDTTTLDTSVESVKPKSSESMSDRSSVRSPTELNAANQSSELRSSLANEETHIRVNNQWRSQHSRRIMRNTQSNKSFEKSQSGDAVVWAPVRSQNKTDVSDEASQNTSVEAVVSSSKSDQQVQNNPRNKRAEMERYIPKPVAKELSQQVNSHQVVVSLSNQITSDVTAERPETGSLNAEISQTSGTASVKVSSSMEARTGDVRQSRSGKVHGSWRQRGAAESNTNMSRSYQKSIEDHQQQKPDLSSVKEQSRHSSEWDASDGWNVPENTDAVTAVPVLKDQGVTARGKRQPHKSHKGTGHNHNSDEKKTSIGDAEKLHIQSAASEVHQTDSPASSKETHAVGERSTSHWQPKSQPISATNQRGSRPNSSGNLGPETGRPKKESAPQCAEPLLPQPGKDAAATRPQSYHDETLSEKCKVGEVQADGYQDLKRERKLAAQRGRPGSPSESQSPSNMDVRHDQRISSGFRKNGNHNSRFGRENDSRGDWSGSGKDNKQHNNAPAMRERQRHNSHYEYQPVGPHNNNKVGNFEPPKDGSHNPGSRYRERGQSHSRRGGGNVCG</sequence>
<gene>
    <name evidence="2" type="ORF">JCGZ_11442</name>
</gene>
<feature type="compositionally biased region" description="Basic and acidic residues" evidence="1">
    <location>
        <begin position="500"/>
        <end position="529"/>
    </location>
</feature>
<dbReference type="Proteomes" id="UP000027138">
    <property type="component" value="Unassembled WGS sequence"/>
</dbReference>
<feature type="compositionally biased region" description="Polar residues" evidence="1">
    <location>
        <begin position="1164"/>
        <end position="1181"/>
    </location>
</feature>
<feature type="region of interest" description="Disordered" evidence="1">
    <location>
        <begin position="672"/>
        <end position="851"/>
    </location>
</feature>
<feature type="compositionally biased region" description="Polar residues" evidence="1">
    <location>
        <begin position="1141"/>
        <end position="1155"/>
    </location>
</feature>
<dbReference type="PANTHER" id="PTHR34805:SF1">
    <property type="entry name" value="PROTEIN MODIFIER OF SNC1 1"/>
    <property type="match status" value="1"/>
</dbReference>
<keyword evidence="3" id="KW-1185">Reference proteome</keyword>
<dbReference type="EMBL" id="KK914632">
    <property type="protein sequence ID" value="KDP31066.1"/>
    <property type="molecule type" value="Genomic_DNA"/>
</dbReference>
<feature type="compositionally biased region" description="Low complexity" evidence="1">
    <location>
        <begin position="1184"/>
        <end position="1195"/>
    </location>
</feature>
<evidence type="ECO:0000313" key="2">
    <source>
        <dbReference type="EMBL" id="KDP31066.1"/>
    </source>
</evidence>
<organism evidence="2 3">
    <name type="scientific">Jatropha curcas</name>
    <name type="common">Barbados nut</name>
    <dbReference type="NCBI Taxonomy" id="180498"/>
    <lineage>
        <taxon>Eukaryota</taxon>
        <taxon>Viridiplantae</taxon>
        <taxon>Streptophyta</taxon>
        <taxon>Embryophyta</taxon>
        <taxon>Tracheophyta</taxon>
        <taxon>Spermatophyta</taxon>
        <taxon>Magnoliopsida</taxon>
        <taxon>eudicotyledons</taxon>
        <taxon>Gunneridae</taxon>
        <taxon>Pentapetalae</taxon>
        <taxon>rosids</taxon>
        <taxon>fabids</taxon>
        <taxon>Malpighiales</taxon>
        <taxon>Euphorbiaceae</taxon>
        <taxon>Crotonoideae</taxon>
        <taxon>Jatropheae</taxon>
        <taxon>Jatropha</taxon>
    </lineage>
</organism>
<feature type="compositionally biased region" description="Basic and acidic residues" evidence="1">
    <location>
        <begin position="1085"/>
        <end position="1098"/>
    </location>
</feature>
<feature type="region of interest" description="Disordered" evidence="1">
    <location>
        <begin position="1233"/>
        <end position="1631"/>
    </location>
</feature>
<feature type="compositionally biased region" description="Basic residues" evidence="1">
    <location>
        <begin position="1045"/>
        <end position="1055"/>
    </location>
</feature>
<proteinExistence type="predicted"/>
<dbReference type="GO" id="GO:0040029">
    <property type="term" value="P:epigenetic regulation of gene expression"/>
    <property type="evidence" value="ECO:0007669"/>
    <property type="project" value="TreeGrafter"/>
</dbReference>
<feature type="region of interest" description="Disordered" evidence="1">
    <location>
        <begin position="475"/>
        <end position="529"/>
    </location>
</feature>
<feature type="region of interest" description="Disordered" evidence="1">
    <location>
        <begin position="945"/>
        <end position="1204"/>
    </location>
</feature>
<feature type="compositionally biased region" description="Basic and acidic residues" evidence="1">
    <location>
        <begin position="601"/>
        <end position="620"/>
    </location>
</feature>
<feature type="compositionally biased region" description="Polar residues" evidence="1">
    <location>
        <begin position="621"/>
        <end position="635"/>
    </location>
</feature>
<feature type="compositionally biased region" description="Polar residues" evidence="1">
    <location>
        <begin position="180"/>
        <end position="194"/>
    </location>
</feature>
<feature type="compositionally biased region" description="Basic and acidic residues" evidence="1">
    <location>
        <begin position="475"/>
        <end position="491"/>
    </location>
</feature>
<reference evidence="2 3" key="1">
    <citation type="journal article" date="2014" name="PLoS ONE">
        <title>Global Analysis of Gene Expression Profiles in Physic Nut (Jatropha curcas L.) Seedlings Exposed to Salt Stress.</title>
        <authorList>
            <person name="Zhang L."/>
            <person name="Zhang C."/>
            <person name="Wu P."/>
            <person name="Chen Y."/>
            <person name="Li M."/>
            <person name="Jiang H."/>
            <person name="Wu G."/>
        </authorList>
    </citation>
    <scope>NUCLEOTIDE SEQUENCE [LARGE SCALE GENOMIC DNA]</scope>
    <source>
        <strain evidence="3">cv. GZQX0401</strain>
        <tissue evidence="2">Young leaves</tissue>
    </source>
</reference>
<feature type="compositionally biased region" description="Basic and acidic residues" evidence="1">
    <location>
        <begin position="1478"/>
        <end position="1490"/>
    </location>
</feature>
<dbReference type="InterPro" id="IPR038808">
    <property type="entry name" value="MOS1-like"/>
</dbReference>
<feature type="compositionally biased region" description="Polar residues" evidence="1">
    <location>
        <begin position="831"/>
        <end position="851"/>
    </location>
</feature>
<feature type="compositionally biased region" description="Polar residues" evidence="1">
    <location>
        <begin position="1246"/>
        <end position="1268"/>
    </location>
</feature>
<feature type="region of interest" description="Disordered" evidence="1">
    <location>
        <begin position="337"/>
        <end position="365"/>
    </location>
</feature>
<feature type="compositionally biased region" description="Basic and acidic residues" evidence="1">
    <location>
        <begin position="1602"/>
        <end position="1619"/>
    </location>
</feature>
<feature type="compositionally biased region" description="Low complexity" evidence="1">
    <location>
        <begin position="992"/>
        <end position="1002"/>
    </location>
</feature>